<evidence type="ECO:0000259" key="1">
    <source>
        <dbReference type="SMART" id="SM00382"/>
    </source>
</evidence>
<protein>
    <submittedName>
        <fullName evidence="2">P-loop containing nucleoside triphosphate hydrolase protein</fullName>
    </submittedName>
</protein>
<dbReference type="InterPro" id="IPR027417">
    <property type="entry name" value="P-loop_NTPase"/>
</dbReference>
<dbReference type="GO" id="GO:0016887">
    <property type="term" value="F:ATP hydrolysis activity"/>
    <property type="evidence" value="ECO:0007669"/>
    <property type="project" value="InterPro"/>
</dbReference>
<gene>
    <name evidence="2" type="ORF">QBC47DRAFT_386858</name>
</gene>
<name>A0AAJ0BAU9_9PEZI</name>
<dbReference type="AlphaFoldDB" id="A0AAJ0BAU9"/>
<reference evidence="2" key="1">
    <citation type="submission" date="2023-06" db="EMBL/GenBank/DDBJ databases">
        <title>Genome-scale phylogeny and comparative genomics of the fungal order Sordariales.</title>
        <authorList>
            <consortium name="Lawrence Berkeley National Laboratory"/>
            <person name="Hensen N."/>
            <person name="Bonometti L."/>
            <person name="Westerberg I."/>
            <person name="Brannstrom I.O."/>
            <person name="Guillou S."/>
            <person name="Cros-Aarteil S."/>
            <person name="Calhoun S."/>
            <person name="Haridas S."/>
            <person name="Kuo A."/>
            <person name="Mondo S."/>
            <person name="Pangilinan J."/>
            <person name="Riley R."/>
            <person name="Labutti K."/>
            <person name="Andreopoulos B."/>
            <person name="Lipzen A."/>
            <person name="Chen C."/>
            <person name="Yanf M."/>
            <person name="Daum C."/>
            <person name="Ng V."/>
            <person name="Clum A."/>
            <person name="Steindorff A."/>
            <person name="Ohm R."/>
            <person name="Martin F."/>
            <person name="Silar P."/>
            <person name="Natvig D."/>
            <person name="Lalanne C."/>
            <person name="Gautier V."/>
            <person name="Ament-Velasquez S.L."/>
            <person name="Kruys A."/>
            <person name="Hutchinson M.I."/>
            <person name="Powell A.J."/>
            <person name="Barry K."/>
            <person name="Miller A.N."/>
            <person name="Grigoriev I.V."/>
            <person name="Debuchy R."/>
            <person name="Gladieux P."/>
            <person name="Thoren M.H."/>
            <person name="Johannesson H."/>
        </authorList>
    </citation>
    <scope>NUCLEOTIDE SEQUENCE</scope>
    <source>
        <strain evidence="2">PSN4</strain>
    </source>
</reference>
<dbReference type="CDD" id="cd19481">
    <property type="entry name" value="RecA-like_protease"/>
    <property type="match status" value="1"/>
</dbReference>
<dbReference type="PANTHER" id="PTHR46411">
    <property type="entry name" value="FAMILY ATPASE, PUTATIVE-RELATED"/>
    <property type="match status" value="1"/>
</dbReference>
<dbReference type="Gene3D" id="3.40.50.300">
    <property type="entry name" value="P-loop containing nucleotide triphosphate hydrolases"/>
    <property type="match status" value="1"/>
</dbReference>
<dbReference type="InterPro" id="IPR003593">
    <property type="entry name" value="AAA+_ATPase"/>
</dbReference>
<evidence type="ECO:0000313" key="2">
    <source>
        <dbReference type="EMBL" id="KAK1753648.1"/>
    </source>
</evidence>
<proteinExistence type="predicted"/>
<dbReference type="EMBL" id="MU839837">
    <property type="protein sequence ID" value="KAK1753648.1"/>
    <property type="molecule type" value="Genomic_DNA"/>
</dbReference>
<keyword evidence="3" id="KW-1185">Reference proteome</keyword>
<dbReference type="PANTHER" id="PTHR46411:SF2">
    <property type="entry name" value="AAA+ ATPASE DOMAIN-CONTAINING PROTEIN"/>
    <property type="match status" value="1"/>
</dbReference>
<dbReference type="GO" id="GO:0005524">
    <property type="term" value="F:ATP binding"/>
    <property type="evidence" value="ECO:0007669"/>
    <property type="project" value="InterPro"/>
</dbReference>
<sequence length="582" mass="67770">MLRLLPPDSNEHVFHDPDDGVFEIQSHFLLLHIKSDIEDMLNKTPASLDPRRHHELEVFANMYTKESALADAWKKYSDLTRRKMIDWKNLKGLFRKGQLVVHRVLPNDWAVSKVTSVGSSTRSSDSELVVRLESIDNDGKGFRYVWSDRTFKPFPNERRISELNVFPLDYHDDRESLEKMAIASGKRWKRLYEDMFNKASRTIQIQVMEYDGYATRKEDKGPMTHVSSRVVVDPRIQAKRTDLSFIQDSRIPFVTENKDTEEPTNEQYLLCPATVLVHALSDNELYHVPTKRLREANWCRDGWSRLVIDEDIKHQANHLLQLSRAREIQHAKGEDNGSYISGGQGHDEDQSIDNFRGKGRGLIFLLHGPPGVGKTLLAECLSEEQRRPLYRVSLSNLTNYDERRIDKLFREAHMWNAILLIDEAEVILAERTMENMKQSAWVAVFLRKIEYFEGILFLTTNQIHFIDQAFESRVTVGIRFPKMDRDQRVKVWQKLLEPPAKKLWGSDALITTKERLGRWADRELNGRHIHNVINSAQILTRGGDPRKPSELIENCLDAVTGFMNMIKQEKEDERKSYLSNWY</sequence>
<dbReference type="Pfam" id="PF00004">
    <property type="entry name" value="AAA"/>
    <property type="match status" value="1"/>
</dbReference>
<comment type="caution">
    <text evidence="2">The sequence shown here is derived from an EMBL/GenBank/DDBJ whole genome shotgun (WGS) entry which is preliminary data.</text>
</comment>
<keyword evidence="2" id="KW-0378">Hydrolase</keyword>
<accession>A0AAJ0BAU9</accession>
<organism evidence="2 3">
    <name type="scientific">Echria macrotheca</name>
    <dbReference type="NCBI Taxonomy" id="438768"/>
    <lineage>
        <taxon>Eukaryota</taxon>
        <taxon>Fungi</taxon>
        <taxon>Dikarya</taxon>
        <taxon>Ascomycota</taxon>
        <taxon>Pezizomycotina</taxon>
        <taxon>Sordariomycetes</taxon>
        <taxon>Sordariomycetidae</taxon>
        <taxon>Sordariales</taxon>
        <taxon>Schizotheciaceae</taxon>
        <taxon>Echria</taxon>
    </lineage>
</organism>
<dbReference type="SMART" id="SM00382">
    <property type="entry name" value="AAA"/>
    <property type="match status" value="1"/>
</dbReference>
<dbReference type="InterPro" id="IPR054289">
    <property type="entry name" value="DUF7025"/>
</dbReference>
<dbReference type="InterPro" id="IPR003959">
    <property type="entry name" value="ATPase_AAA_core"/>
</dbReference>
<dbReference type="Proteomes" id="UP001239445">
    <property type="component" value="Unassembled WGS sequence"/>
</dbReference>
<feature type="domain" description="AAA+ ATPase" evidence="1">
    <location>
        <begin position="360"/>
        <end position="484"/>
    </location>
</feature>
<dbReference type="SUPFAM" id="SSF52540">
    <property type="entry name" value="P-loop containing nucleoside triphosphate hydrolases"/>
    <property type="match status" value="1"/>
</dbReference>
<dbReference type="Pfam" id="PF22942">
    <property type="entry name" value="DUF7025"/>
    <property type="match status" value="1"/>
</dbReference>
<evidence type="ECO:0000313" key="3">
    <source>
        <dbReference type="Proteomes" id="UP001239445"/>
    </source>
</evidence>